<gene>
    <name evidence="10" type="ORF">F0U60_43530</name>
</gene>
<feature type="transmembrane region" description="Helical" evidence="9">
    <location>
        <begin position="338"/>
        <end position="362"/>
    </location>
</feature>
<evidence type="ECO:0000256" key="5">
    <source>
        <dbReference type="ARBA" id="ARBA00022692"/>
    </source>
</evidence>
<keyword evidence="11" id="KW-1185">Reference proteome</keyword>
<protein>
    <submittedName>
        <fullName evidence="10">Mannosyltransferase</fullName>
    </submittedName>
</protein>
<evidence type="ECO:0000313" key="10">
    <source>
        <dbReference type="EMBL" id="WNG50246.1"/>
    </source>
</evidence>
<dbReference type="Proteomes" id="UP001611383">
    <property type="component" value="Chromosome"/>
</dbReference>
<evidence type="ECO:0000256" key="6">
    <source>
        <dbReference type="ARBA" id="ARBA00022824"/>
    </source>
</evidence>
<feature type="transmembrane region" description="Helical" evidence="9">
    <location>
        <begin position="122"/>
        <end position="140"/>
    </location>
</feature>
<dbReference type="GO" id="GO:0016757">
    <property type="term" value="F:glycosyltransferase activity"/>
    <property type="evidence" value="ECO:0007669"/>
    <property type="project" value="UniProtKB-KW"/>
</dbReference>
<feature type="transmembrane region" description="Helical" evidence="9">
    <location>
        <begin position="170"/>
        <end position="201"/>
    </location>
</feature>
<dbReference type="PANTHER" id="PTHR22760">
    <property type="entry name" value="GLYCOSYLTRANSFERASE"/>
    <property type="match status" value="1"/>
</dbReference>
<evidence type="ECO:0000256" key="2">
    <source>
        <dbReference type="ARBA" id="ARBA00004586"/>
    </source>
</evidence>
<keyword evidence="7 9" id="KW-1133">Transmembrane helix</keyword>
<keyword evidence="4" id="KW-0808">Transferase</keyword>
<reference evidence="10 11" key="1">
    <citation type="submission" date="2019-08" db="EMBL/GenBank/DDBJ databases">
        <title>Archangium and Cystobacter genomes.</title>
        <authorList>
            <person name="Chen I.-C.K."/>
            <person name="Wielgoss S."/>
        </authorList>
    </citation>
    <scope>NUCLEOTIDE SEQUENCE [LARGE SCALE GENOMIC DNA]</scope>
    <source>
        <strain evidence="10 11">Cbm 6</strain>
    </source>
</reference>
<sequence length="464" mass="49556">MRLSRSLVASPSRLAAVGAFLAVLVAALARGRVHPDEVFQYLEPAHGLVFGYRVVAWEWVDGLRNWAVPGVLAGLLALCRALGLEHPWAMVGVVWCACASVQAVGTLLLFRLVEERDGREAALLAAGVHATWGGFLIYAARPLGDVLSVVPLLGALLWACRARDRDGALAGLWCGVLLGVAFVIRYPSAVFGVPIAVSLVWARRWRSFAGFSVGVGVVLLGLGVLDWLTWGTPWASAWNYFHFNISSGSSASQFGRQPAWWYAPILAGMAPLLLVWHFARGLARRELLVGAFVFYLGVLCVLGHKEARFLVPLLPLFVALAAGPAARDLAQLASRRAVGGVLLGLYVLSSALAATVTLPVGLRAGVIDGTVVAGRDAALTGLVIAGPPEWNTGGRFYLHRDVPVFVGAGHSEAEVRERLADARFSHALVEGKAVGEDTLRATGFCLERRGRGVTLWKRCPTPSG</sequence>
<evidence type="ECO:0000256" key="1">
    <source>
        <dbReference type="ARBA" id="ARBA00004127"/>
    </source>
</evidence>
<evidence type="ECO:0000256" key="9">
    <source>
        <dbReference type="SAM" id="Phobius"/>
    </source>
</evidence>
<evidence type="ECO:0000256" key="4">
    <source>
        <dbReference type="ARBA" id="ARBA00022679"/>
    </source>
</evidence>
<dbReference type="EMBL" id="CP043494">
    <property type="protein sequence ID" value="WNG50246.1"/>
    <property type="molecule type" value="Genomic_DNA"/>
</dbReference>
<accession>A0ABY9X4B5</accession>
<evidence type="ECO:0000256" key="3">
    <source>
        <dbReference type="ARBA" id="ARBA00022676"/>
    </source>
</evidence>
<evidence type="ECO:0000313" key="11">
    <source>
        <dbReference type="Proteomes" id="UP001611383"/>
    </source>
</evidence>
<keyword evidence="5 9" id="KW-0812">Transmembrane</keyword>
<feature type="transmembrane region" description="Helical" evidence="9">
    <location>
        <begin position="88"/>
        <end position="110"/>
    </location>
</feature>
<name>A0ABY9X4B5_9BACT</name>
<comment type="subcellular location">
    <subcellularLocation>
        <location evidence="1">Endomembrane system</location>
        <topology evidence="1">Multi-pass membrane protein</topology>
    </subcellularLocation>
    <subcellularLocation>
        <location evidence="2">Endoplasmic reticulum membrane</location>
    </subcellularLocation>
</comment>
<keyword evidence="8 9" id="KW-0472">Membrane</keyword>
<evidence type="ECO:0000256" key="7">
    <source>
        <dbReference type="ARBA" id="ARBA00022989"/>
    </source>
</evidence>
<feature type="transmembrane region" description="Helical" evidence="9">
    <location>
        <begin position="208"/>
        <end position="230"/>
    </location>
</feature>
<dbReference type="Pfam" id="PF03901">
    <property type="entry name" value="Glyco_transf_22"/>
    <property type="match status" value="1"/>
</dbReference>
<feature type="transmembrane region" description="Helical" evidence="9">
    <location>
        <begin position="259"/>
        <end position="279"/>
    </location>
</feature>
<feature type="transmembrane region" description="Helical" evidence="9">
    <location>
        <begin position="286"/>
        <end position="304"/>
    </location>
</feature>
<evidence type="ECO:0000256" key="8">
    <source>
        <dbReference type="ARBA" id="ARBA00023136"/>
    </source>
</evidence>
<keyword evidence="3 10" id="KW-0328">Glycosyltransferase</keyword>
<keyword evidence="6" id="KW-0256">Endoplasmic reticulum</keyword>
<proteinExistence type="predicted"/>
<organism evidence="10 11">
    <name type="scientific">Archangium minus</name>
    <dbReference type="NCBI Taxonomy" id="83450"/>
    <lineage>
        <taxon>Bacteria</taxon>
        <taxon>Pseudomonadati</taxon>
        <taxon>Myxococcota</taxon>
        <taxon>Myxococcia</taxon>
        <taxon>Myxococcales</taxon>
        <taxon>Cystobacterineae</taxon>
        <taxon>Archangiaceae</taxon>
        <taxon>Archangium</taxon>
    </lineage>
</organism>
<feature type="transmembrane region" description="Helical" evidence="9">
    <location>
        <begin position="310"/>
        <end position="326"/>
    </location>
</feature>
<dbReference type="InterPro" id="IPR005599">
    <property type="entry name" value="GPI_mannosylTrfase"/>
</dbReference>